<protein>
    <recommendedName>
        <fullName evidence="2">Gfd2/YDR514C-like C-terminal domain-containing protein</fullName>
    </recommendedName>
</protein>
<dbReference type="OrthoDB" id="5953249at2759"/>
<dbReference type="Proteomes" id="UP000253664">
    <property type="component" value="Unassembled WGS sequence"/>
</dbReference>
<feature type="region of interest" description="Disordered" evidence="1">
    <location>
        <begin position="25"/>
        <end position="77"/>
    </location>
</feature>
<feature type="domain" description="Gfd2/YDR514C-like C-terminal" evidence="2">
    <location>
        <begin position="300"/>
        <end position="481"/>
    </location>
</feature>
<keyword evidence="4" id="KW-1185">Reference proteome</keyword>
<dbReference type="GO" id="GO:0005634">
    <property type="term" value="C:nucleus"/>
    <property type="evidence" value="ECO:0007669"/>
    <property type="project" value="TreeGrafter"/>
</dbReference>
<comment type="caution">
    <text evidence="3">The sequence shown here is derived from an EMBL/GenBank/DDBJ whole genome shotgun (WGS) entry which is preliminary data.</text>
</comment>
<organism evidence="3 4">
    <name type="scientific">Ophiocordyceps polyrhachis-furcata BCC 54312</name>
    <dbReference type="NCBI Taxonomy" id="1330021"/>
    <lineage>
        <taxon>Eukaryota</taxon>
        <taxon>Fungi</taxon>
        <taxon>Dikarya</taxon>
        <taxon>Ascomycota</taxon>
        <taxon>Pezizomycotina</taxon>
        <taxon>Sordariomycetes</taxon>
        <taxon>Hypocreomycetidae</taxon>
        <taxon>Hypocreales</taxon>
        <taxon>Ophiocordycipitaceae</taxon>
        <taxon>Ophiocordyceps</taxon>
    </lineage>
</organism>
<dbReference type="AlphaFoldDB" id="A0A367LJT5"/>
<gene>
    <name evidence="3" type="ORF">L249_6438</name>
</gene>
<evidence type="ECO:0000313" key="4">
    <source>
        <dbReference type="Proteomes" id="UP000253664"/>
    </source>
</evidence>
<feature type="compositionally biased region" description="Basic and acidic residues" evidence="1">
    <location>
        <begin position="250"/>
        <end position="267"/>
    </location>
</feature>
<dbReference type="PANTHER" id="PTHR28083">
    <property type="entry name" value="GOOD FOR FULL DBP5 ACTIVITY PROTEIN 2"/>
    <property type="match status" value="1"/>
</dbReference>
<evidence type="ECO:0000256" key="1">
    <source>
        <dbReference type="SAM" id="MobiDB-lite"/>
    </source>
</evidence>
<dbReference type="Gene3D" id="3.30.420.10">
    <property type="entry name" value="Ribonuclease H-like superfamily/Ribonuclease H"/>
    <property type="match status" value="1"/>
</dbReference>
<dbReference type="InterPro" id="IPR040151">
    <property type="entry name" value="Gfd2/YDR514C-like"/>
</dbReference>
<proteinExistence type="predicted"/>
<accession>A0A367LJT5</accession>
<dbReference type="GO" id="GO:0003676">
    <property type="term" value="F:nucleic acid binding"/>
    <property type="evidence" value="ECO:0007669"/>
    <property type="project" value="InterPro"/>
</dbReference>
<dbReference type="InterPro" id="IPR036397">
    <property type="entry name" value="RNaseH_sf"/>
</dbReference>
<feature type="compositionally biased region" description="Polar residues" evidence="1">
    <location>
        <begin position="64"/>
        <end position="74"/>
    </location>
</feature>
<sequence length="508" mass="56866">MADSDPDLSLLQDVLGRAVTLKDPGIGIENTHETATKPLREHREPRWEQVHAKEEPRNGKCKPTKSSARIQSSAPEPADPISIDCSALLVDDMVPCDVEFCPVPEILAYPHFFIGKGNRPRAKPFFDDYLGRQSWDIFWMYDPRGNHPPWPDIFLLTAQFEAFLRAINEELNTALTIPSGGNRKKFCRRFGGGGTPRPRFLLRSVDRYSLDKHSLGEIPWPQPLQSDAEAFKKASTAAQDDFLSNLHPQGCDDGKNENKKDKTQKAKERSRKRALFRQSMMHQAQTFLGLRNPGSSDSVVFVCVDVEALEAPPHPVSEVGIAILDTNRLSGTPPAAAGSGWWPFIEAHHLRTKEYSGMVNFKYVMGCPDAFDFGTSEFPTKKELVNAVRCILKPYMDQERKLVFVGHDTASDLRYLSQMGLDMMKLPGMVCEIDTKALHQAWQNSDDGRSLSALLSDLNIRSNNLHNAGNDAVFTMRAAIGLATEQVRKDEADLRGDGEKYVPSLWET</sequence>
<name>A0A367LJT5_9HYPO</name>
<dbReference type="InterPro" id="IPR048519">
    <property type="entry name" value="Gfd2/YDR514C-like_C"/>
</dbReference>
<dbReference type="Pfam" id="PF21762">
    <property type="entry name" value="DEDDh_C"/>
    <property type="match status" value="1"/>
</dbReference>
<dbReference type="SUPFAM" id="SSF53098">
    <property type="entry name" value="Ribonuclease H-like"/>
    <property type="match status" value="1"/>
</dbReference>
<feature type="compositionally biased region" description="Basic and acidic residues" evidence="1">
    <location>
        <begin position="30"/>
        <end position="58"/>
    </location>
</feature>
<dbReference type="PANTHER" id="PTHR28083:SF1">
    <property type="entry name" value="GOOD FOR FULL DBP5 ACTIVITY PROTEIN 2"/>
    <property type="match status" value="1"/>
</dbReference>
<dbReference type="STRING" id="1330021.A0A367LJT5"/>
<reference evidence="3 4" key="1">
    <citation type="journal article" date="2015" name="BMC Genomics">
        <title>Insights from the genome of Ophiocordyceps polyrhachis-furcata to pathogenicity and host specificity in insect fungi.</title>
        <authorList>
            <person name="Wichadakul D."/>
            <person name="Kobmoo N."/>
            <person name="Ingsriswang S."/>
            <person name="Tangphatsornruang S."/>
            <person name="Chantasingh D."/>
            <person name="Luangsa-ard J.J."/>
            <person name="Eurwilaichitr L."/>
        </authorList>
    </citation>
    <scope>NUCLEOTIDE SEQUENCE [LARGE SCALE GENOMIC DNA]</scope>
    <source>
        <strain evidence="3 4">BCC 54312</strain>
    </source>
</reference>
<evidence type="ECO:0000313" key="3">
    <source>
        <dbReference type="EMBL" id="RCI14684.1"/>
    </source>
</evidence>
<dbReference type="InterPro" id="IPR012337">
    <property type="entry name" value="RNaseH-like_sf"/>
</dbReference>
<evidence type="ECO:0000259" key="2">
    <source>
        <dbReference type="Pfam" id="PF21762"/>
    </source>
</evidence>
<feature type="region of interest" description="Disordered" evidence="1">
    <location>
        <begin position="243"/>
        <end position="272"/>
    </location>
</feature>
<dbReference type="EMBL" id="LKCN02000003">
    <property type="protein sequence ID" value="RCI14684.1"/>
    <property type="molecule type" value="Genomic_DNA"/>
</dbReference>